<comment type="cofactor">
    <cofactor evidence="8">
        <name>Mn(2+)</name>
        <dbReference type="ChEBI" id="CHEBI:29035"/>
    </cofactor>
    <text evidence="8">Binds 2 manganese ions per subunit.</text>
</comment>
<dbReference type="Proteomes" id="UP000037997">
    <property type="component" value="Unassembled WGS sequence"/>
</dbReference>
<name>A0A0N1EJ08_9HELI</name>
<evidence type="ECO:0000256" key="7">
    <source>
        <dbReference type="ARBA" id="ARBA00023211"/>
    </source>
</evidence>
<comment type="function">
    <text evidence="8">Presumably involved in the processing and regular turnover of intracellular proteins. Catalyzes the removal of unsubstituted N-terminal amino acids from various peptides.</text>
</comment>
<comment type="caution">
    <text evidence="10">The sequence shown here is derived from an EMBL/GenBank/DDBJ whole genome shotgun (WGS) entry which is preliminary data.</text>
</comment>
<evidence type="ECO:0000256" key="8">
    <source>
        <dbReference type="HAMAP-Rule" id="MF_00181"/>
    </source>
</evidence>
<evidence type="ECO:0000313" key="11">
    <source>
        <dbReference type="Proteomes" id="UP000037997"/>
    </source>
</evidence>
<dbReference type="InterPro" id="IPR043472">
    <property type="entry name" value="Macro_dom-like"/>
</dbReference>
<evidence type="ECO:0000256" key="1">
    <source>
        <dbReference type="ARBA" id="ARBA00000135"/>
    </source>
</evidence>
<dbReference type="PANTHER" id="PTHR11963">
    <property type="entry name" value="LEUCINE AMINOPEPTIDASE-RELATED"/>
    <property type="match status" value="1"/>
</dbReference>
<dbReference type="GO" id="GO:0005737">
    <property type="term" value="C:cytoplasm"/>
    <property type="evidence" value="ECO:0007669"/>
    <property type="project" value="UniProtKB-SubCell"/>
</dbReference>
<dbReference type="PANTHER" id="PTHR11963:SF23">
    <property type="entry name" value="CYTOSOL AMINOPEPTIDASE"/>
    <property type="match status" value="1"/>
</dbReference>
<evidence type="ECO:0000256" key="3">
    <source>
        <dbReference type="ARBA" id="ARBA00009528"/>
    </source>
</evidence>
<dbReference type="SUPFAM" id="SSF53187">
    <property type="entry name" value="Zn-dependent exopeptidases"/>
    <property type="match status" value="1"/>
</dbReference>
<dbReference type="PROSITE" id="PS00631">
    <property type="entry name" value="CYTOSOL_AP"/>
    <property type="match status" value="1"/>
</dbReference>
<dbReference type="GO" id="GO:0006508">
    <property type="term" value="P:proteolysis"/>
    <property type="evidence" value="ECO:0007669"/>
    <property type="project" value="UniProtKB-KW"/>
</dbReference>
<keyword evidence="8" id="KW-0963">Cytoplasm</keyword>
<dbReference type="InterPro" id="IPR023042">
    <property type="entry name" value="Peptidase_M17_leu_NH2_pept"/>
</dbReference>
<comment type="subcellular location">
    <subcellularLocation>
        <location evidence="8">Cytoplasm</location>
    </subcellularLocation>
</comment>
<dbReference type="GO" id="GO:0070006">
    <property type="term" value="F:metalloaminopeptidase activity"/>
    <property type="evidence" value="ECO:0007669"/>
    <property type="project" value="InterPro"/>
</dbReference>
<proteinExistence type="inferred from homology"/>
<gene>
    <name evidence="8" type="primary">pepA</name>
    <name evidence="10" type="ORF">HPU229334_02630</name>
</gene>
<feature type="binding site" evidence="8">
    <location>
        <position position="243"/>
    </location>
    <ligand>
        <name>Mn(2+)</name>
        <dbReference type="ChEBI" id="CHEBI:29035"/>
        <label>2</label>
    </ligand>
</feature>
<dbReference type="InterPro" id="IPR000819">
    <property type="entry name" value="Peptidase_M17_C"/>
</dbReference>
<dbReference type="HAMAP" id="MF_00181">
    <property type="entry name" value="Cytosol_peptidase_M17"/>
    <property type="match status" value="1"/>
</dbReference>
<evidence type="ECO:0000256" key="2">
    <source>
        <dbReference type="ARBA" id="ARBA00000967"/>
    </source>
</evidence>
<sequence length="474" mass="51847">MKILASEKQADVKIILLKDKKLPTNLSKTEKEALKIHNFEGEGCCFLSESKTCFVGLEKYNYEFPNALSDALANAIQSLKKLKIKSVSIEIEKKEEIQKACLGILLGMYSYDAFKSVKSKTNLSEVYLVSKKIDRTTLQNGILESTILAQSINNVRDLVNTPPQQATPKYVADYAKELAKKSGFECKVYDKKFLEKEKMGAFLAVARASVNEPYLVHLSYKPKIARGEKLLKFVFVGKGLTYDSGGLSLKPGDYMTTMKADKSGACAVIGILETIVKLGIKAEVHGILGLAENMIGGNAYKPDDILIARNQKSIEVRNTDAEGRLVLADCLSFASDLKPDFLVDLATLTGACVVALGDYTTGIMGYNKKLKEDFAAAAWNVGELTGILPFNPYLGKLFKSEVADLCNIPSSRYGSAITAGMFLGEFVEESLKDKWLHLDIAGPAYVEKSWGVNPFGGSGAGVRACVEFIKNKIK</sequence>
<reference evidence="10 11" key="1">
    <citation type="submission" date="2014-06" db="EMBL/GenBank/DDBJ databases">
        <title>Helicobacter pullorum isolates in fresh chicken meat - phenotypic and genotypic features.</title>
        <authorList>
            <person name="Borges V."/>
            <person name="Santos A."/>
            <person name="Correia C.B."/>
            <person name="Saraiva M."/>
            <person name="Menard A."/>
            <person name="Vieira L."/>
            <person name="Sampaio D.A."/>
            <person name="Gomes J.P."/>
            <person name="Oleastro M."/>
        </authorList>
    </citation>
    <scope>NUCLEOTIDE SEQUENCE [LARGE SCALE GENOMIC DNA]</scope>
    <source>
        <strain evidence="10 11">229334/12</strain>
    </source>
</reference>
<keyword evidence="4 8" id="KW-0031">Aminopeptidase</keyword>
<comment type="catalytic activity">
    <reaction evidence="1 8">
        <text>Release of an N-terminal amino acid, Xaa-|-Yaa-, in which Xaa is preferably Leu, but may be other amino acids including Pro although not Arg or Lys, and Yaa may be Pro. Amino acid amides and methyl esters are also readily hydrolyzed, but rates on arylamides are exceedingly low.</text>
        <dbReference type="EC" id="3.4.11.1"/>
    </reaction>
</comment>
<feature type="binding site" evidence="8">
    <location>
        <position position="238"/>
    </location>
    <ligand>
        <name>Mn(2+)</name>
        <dbReference type="ChEBI" id="CHEBI:29035"/>
        <label>2</label>
    </ligand>
</feature>
<evidence type="ECO:0000256" key="4">
    <source>
        <dbReference type="ARBA" id="ARBA00022438"/>
    </source>
</evidence>
<organism evidence="10 11">
    <name type="scientific">Helicobacter pullorum</name>
    <dbReference type="NCBI Taxonomy" id="35818"/>
    <lineage>
        <taxon>Bacteria</taxon>
        <taxon>Pseudomonadati</taxon>
        <taxon>Campylobacterota</taxon>
        <taxon>Epsilonproteobacteria</taxon>
        <taxon>Campylobacterales</taxon>
        <taxon>Helicobacteraceae</taxon>
        <taxon>Helicobacter</taxon>
    </lineage>
</organism>
<dbReference type="PRINTS" id="PR00481">
    <property type="entry name" value="LAMNOPPTDASE"/>
</dbReference>
<dbReference type="NCBIfam" id="NF002081">
    <property type="entry name" value="PRK00913.3-3"/>
    <property type="match status" value="1"/>
</dbReference>
<dbReference type="Gene3D" id="3.40.220.10">
    <property type="entry name" value="Leucine Aminopeptidase, subunit E, domain 1"/>
    <property type="match status" value="1"/>
</dbReference>
<dbReference type="InterPro" id="IPR011356">
    <property type="entry name" value="Leucine_aapep/pepB"/>
</dbReference>
<dbReference type="PATRIC" id="fig|35818.11.peg.515"/>
<comment type="similarity">
    <text evidence="3 8">Belongs to the peptidase M17 family.</text>
</comment>
<feature type="binding site" evidence="8">
    <location>
        <position position="322"/>
    </location>
    <ligand>
        <name>Mn(2+)</name>
        <dbReference type="ChEBI" id="CHEBI:29035"/>
        <label>1</label>
    </ligand>
</feature>
<feature type="active site" evidence="8">
    <location>
        <position position="250"/>
    </location>
</feature>
<evidence type="ECO:0000259" key="9">
    <source>
        <dbReference type="PROSITE" id="PS00631"/>
    </source>
</evidence>
<evidence type="ECO:0000256" key="5">
    <source>
        <dbReference type="ARBA" id="ARBA00022670"/>
    </source>
</evidence>
<dbReference type="EC" id="3.4.11.1" evidence="8"/>
<keyword evidence="7 8" id="KW-0464">Manganese</keyword>
<dbReference type="Gene3D" id="3.40.630.10">
    <property type="entry name" value="Zn peptidases"/>
    <property type="match status" value="1"/>
</dbReference>
<dbReference type="Pfam" id="PF02789">
    <property type="entry name" value="Peptidase_M17_N"/>
    <property type="match status" value="1"/>
</dbReference>
<feature type="binding site" evidence="8">
    <location>
        <position position="322"/>
    </location>
    <ligand>
        <name>Mn(2+)</name>
        <dbReference type="ChEBI" id="CHEBI:29035"/>
        <label>2</label>
    </ligand>
</feature>
<feature type="binding site" evidence="8">
    <location>
        <position position="261"/>
    </location>
    <ligand>
        <name>Mn(2+)</name>
        <dbReference type="ChEBI" id="CHEBI:29035"/>
        <label>2</label>
    </ligand>
</feature>
<keyword evidence="6 8" id="KW-0378">Hydrolase</keyword>
<evidence type="ECO:0000313" key="10">
    <source>
        <dbReference type="EMBL" id="KPH56305.1"/>
    </source>
</evidence>
<evidence type="ECO:0000256" key="6">
    <source>
        <dbReference type="ARBA" id="ARBA00022801"/>
    </source>
</evidence>
<dbReference type="EC" id="3.4.11.10" evidence="8"/>
<dbReference type="GO" id="GO:0030145">
    <property type="term" value="F:manganese ion binding"/>
    <property type="evidence" value="ECO:0007669"/>
    <property type="project" value="UniProtKB-UniRule"/>
</dbReference>
<dbReference type="CDD" id="cd00433">
    <property type="entry name" value="Peptidase_M17"/>
    <property type="match status" value="1"/>
</dbReference>
<dbReference type="EMBL" id="JNOC01000016">
    <property type="protein sequence ID" value="KPH56305.1"/>
    <property type="molecule type" value="Genomic_DNA"/>
</dbReference>
<keyword evidence="5 8" id="KW-0645">Protease</keyword>
<feature type="binding site" evidence="8">
    <location>
        <position position="320"/>
    </location>
    <ligand>
        <name>Mn(2+)</name>
        <dbReference type="ChEBI" id="CHEBI:29035"/>
        <label>1</label>
    </ligand>
</feature>
<dbReference type="InterPro" id="IPR008283">
    <property type="entry name" value="Peptidase_M17_N"/>
</dbReference>
<dbReference type="Pfam" id="PF00883">
    <property type="entry name" value="Peptidase_M17"/>
    <property type="match status" value="1"/>
</dbReference>
<dbReference type="AlphaFoldDB" id="A0A0N1EJ08"/>
<dbReference type="SUPFAM" id="SSF52949">
    <property type="entry name" value="Macro domain-like"/>
    <property type="match status" value="1"/>
</dbReference>
<comment type="catalytic activity">
    <reaction evidence="2 8">
        <text>Release of an N-terminal amino acid, preferentially leucine, but not glutamic or aspartic acids.</text>
        <dbReference type="EC" id="3.4.11.10"/>
    </reaction>
</comment>
<feature type="binding site" evidence="8">
    <location>
        <position position="243"/>
    </location>
    <ligand>
        <name>Mn(2+)</name>
        <dbReference type="ChEBI" id="CHEBI:29035"/>
        <label>1</label>
    </ligand>
</feature>
<keyword evidence="8" id="KW-0479">Metal-binding</keyword>
<feature type="domain" description="Cytosol aminopeptidase" evidence="9">
    <location>
        <begin position="318"/>
        <end position="325"/>
    </location>
</feature>
<feature type="active site" evidence="8">
    <location>
        <position position="324"/>
    </location>
</feature>
<dbReference type="RefSeq" id="WP_054197649.1">
    <property type="nucleotide sequence ID" value="NZ_JNOC01000016.1"/>
</dbReference>
<accession>A0A0N1EJ08</accession>
<dbReference type="STRING" id="35818.HPU229336_07960"/>
<protein>
    <recommendedName>
        <fullName evidence="8">Probable cytosol aminopeptidase</fullName>
        <ecNumber evidence="8">3.4.11.1</ecNumber>
    </recommendedName>
    <alternativeName>
        <fullName evidence="8">Leucine aminopeptidase</fullName>
        <shortName evidence="8">LAP</shortName>
        <ecNumber evidence="8">3.4.11.10</ecNumber>
    </alternativeName>
    <alternativeName>
        <fullName evidence="8">Leucyl aminopeptidase</fullName>
    </alternativeName>
</protein>